<evidence type="ECO:0000256" key="4">
    <source>
        <dbReference type="ARBA" id="ARBA00022692"/>
    </source>
</evidence>
<proteinExistence type="predicted"/>
<evidence type="ECO:0000256" key="1">
    <source>
        <dbReference type="ARBA" id="ARBA00004606"/>
    </source>
</evidence>
<evidence type="ECO:0000256" key="5">
    <source>
        <dbReference type="ARBA" id="ARBA00022968"/>
    </source>
</evidence>
<evidence type="ECO:0000313" key="10">
    <source>
        <dbReference type="Proteomes" id="UP001482620"/>
    </source>
</evidence>
<accession>A0ABV0T124</accession>
<keyword evidence="2" id="KW-0328">Glycosyltransferase</keyword>
<dbReference type="Gene3D" id="3.90.550.50">
    <property type="match status" value="1"/>
</dbReference>
<dbReference type="Proteomes" id="UP001482620">
    <property type="component" value="Unassembled WGS sequence"/>
</dbReference>
<evidence type="ECO:0000256" key="6">
    <source>
        <dbReference type="ARBA" id="ARBA00022989"/>
    </source>
</evidence>
<evidence type="ECO:0000313" key="9">
    <source>
        <dbReference type="EMBL" id="MEQ2226577.1"/>
    </source>
</evidence>
<evidence type="ECO:0000256" key="3">
    <source>
        <dbReference type="ARBA" id="ARBA00022679"/>
    </source>
</evidence>
<dbReference type="EMBL" id="JAHRIQ010015568">
    <property type="protein sequence ID" value="MEQ2226577.1"/>
    <property type="molecule type" value="Genomic_DNA"/>
</dbReference>
<evidence type="ECO:0000256" key="2">
    <source>
        <dbReference type="ARBA" id="ARBA00022676"/>
    </source>
</evidence>
<dbReference type="InterPro" id="IPR003378">
    <property type="entry name" value="Fringe-like_glycosylTrfase"/>
</dbReference>
<evidence type="ECO:0000256" key="7">
    <source>
        <dbReference type="ARBA" id="ARBA00023136"/>
    </source>
</evidence>
<keyword evidence="10" id="KW-1185">Reference proteome</keyword>
<protein>
    <recommendedName>
        <fullName evidence="8">Fringe-like glycosyltransferase domain-containing protein</fullName>
    </recommendedName>
</protein>
<reference evidence="9 10" key="1">
    <citation type="submission" date="2021-06" db="EMBL/GenBank/DDBJ databases">
        <authorList>
            <person name="Palmer J.M."/>
        </authorList>
    </citation>
    <scope>NUCLEOTIDE SEQUENCE [LARGE SCALE GENOMIC DNA]</scope>
    <source>
        <strain evidence="10">if_2019</strain>
        <tissue evidence="9">Muscle</tissue>
    </source>
</reference>
<keyword evidence="6" id="KW-1133">Transmembrane helix</keyword>
<comment type="caution">
    <text evidence="9">The sequence shown here is derived from an EMBL/GenBank/DDBJ whole genome shotgun (WGS) entry which is preliminary data.</text>
</comment>
<name>A0ABV0T124_9TELE</name>
<gene>
    <name evidence="9" type="ORF">ILYODFUR_028755</name>
</gene>
<evidence type="ECO:0000259" key="8">
    <source>
        <dbReference type="Pfam" id="PF02434"/>
    </source>
</evidence>
<keyword evidence="5" id="KW-0735">Signal-anchor</keyword>
<dbReference type="Pfam" id="PF02434">
    <property type="entry name" value="Fringe"/>
    <property type="match status" value="1"/>
</dbReference>
<keyword evidence="3" id="KW-0808">Transferase</keyword>
<keyword evidence="7" id="KW-0472">Membrane</keyword>
<organism evidence="9 10">
    <name type="scientific">Ilyodon furcidens</name>
    <name type="common">goldbreast splitfin</name>
    <dbReference type="NCBI Taxonomy" id="33524"/>
    <lineage>
        <taxon>Eukaryota</taxon>
        <taxon>Metazoa</taxon>
        <taxon>Chordata</taxon>
        <taxon>Craniata</taxon>
        <taxon>Vertebrata</taxon>
        <taxon>Euteleostomi</taxon>
        <taxon>Actinopterygii</taxon>
        <taxon>Neopterygii</taxon>
        <taxon>Teleostei</taxon>
        <taxon>Neoteleostei</taxon>
        <taxon>Acanthomorphata</taxon>
        <taxon>Ovalentaria</taxon>
        <taxon>Atherinomorphae</taxon>
        <taxon>Cyprinodontiformes</taxon>
        <taxon>Goodeidae</taxon>
        <taxon>Ilyodon</taxon>
    </lineage>
</organism>
<comment type="subcellular location">
    <subcellularLocation>
        <location evidence="1">Membrane</location>
        <topology evidence="1">Single-pass type II membrane protein</topology>
    </subcellularLocation>
</comment>
<keyword evidence="4" id="KW-0812">Transmembrane</keyword>
<feature type="domain" description="Fringe-like glycosyltransferase" evidence="8">
    <location>
        <begin position="61"/>
        <end position="116"/>
    </location>
</feature>
<sequence length="127" mass="14012">MSLCVSEETGPFLVRHRRSGVVSEPWPCSEDETLGQVNSHIQKSFPVTIITLNLLFLVLSISEGRFMATAEHIRLPDDCTVGYIVEALLGGSLTRSALFHSHLENLGLVSDIHNQVNSLQPRQDATD</sequence>